<dbReference type="Pfam" id="PF14778">
    <property type="entry name" value="ODR4-like"/>
    <property type="match status" value="1"/>
</dbReference>
<name>F6RIS9_XENTR</name>
<organism evidence="9">
    <name type="scientific">Xenopus tropicalis</name>
    <name type="common">Western clawed frog</name>
    <name type="synonym">Silurana tropicalis</name>
    <dbReference type="NCBI Taxonomy" id="8364"/>
    <lineage>
        <taxon>Eukaryota</taxon>
        <taxon>Metazoa</taxon>
        <taxon>Chordata</taxon>
        <taxon>Craniata</taxon>
        <taxon>Vertebrata</taxon>
        <taxon>Euteleostomi</taxon>
        <taxon>Amphibia</taxon>
        <taxon>Batrachia</taxon>
        <taxon>Anura</taxon>
        <taxon>Pipoidea</taxon>
        <taxon>Pipidae</taxon>
        <taxon>Xenopodinae</taxon>
        <taxon>Xenopus</taxon>
        <taxon>Silurana</taxon>
    </lineage>
</organism>
<dbReference type="AGR" id="Xenbase:XB-GENE-964878"/>
<evidence type="ECO:0000256" key="5">
    <source>
        <dbReference type="ARBA" id="ARBA00022692"/>
    </source>
</evidence>
<evidence type="ECO:0000256" key="2">
    <source>
        <dbReference type="ARBA" id="ARBA00004370"/>
    </source>
</evidence>
<dbReference type="InterPro" id="IPR029454">
    <property type="entry name" value="ODR-4-like"/>
</dbReference>
<proteinExistence type="inferred from homology"/>
<dbReference type="OrthoDB" id="21458at2759"/>
<sequence length="448" mass="50253">MGRSYYVDDGVEKYFSKLIQQQKAYVTGLLIGQYSSQRDYAVLAAQTPQKEDQSEETKSGFSKLEGIDDEWVSMHASQLGHMLPGGLMVLGVFLMTSPDLSKDSQNVLRKLVFTVEKSSMKNRLWNFDDDDVSERVTLHICSATKKITCRTYDINDPKSTPKPADWKYQSSGLSWLTIDCSVRVDVTIPLTSSSLTYQERQKSIRLGLVKWAKEIEDSLVLFNGQVKDKSADLFEEQKKSSRSSSHYSPQIITANVLTAAPLIDSTRSTALVQPCKSSLTIQGVVKCCGYIHSNRPKVKDALQAVKRDILNTIQARCEMLFEDMMLNGPSKGTENEVCPLPQRVFVPINGSSLKLCDYLFGDETSSDLQSHFLEIMDQEVEQNELEFPEKKCSCTQPEERESEPVSYNLESKPVDQANSSSKFLLNKGLLISTVVASIAVIISFYYII</sequence>
<evidence type="ECO:0000256" key="4">
    <source>
        <dbReference type="ARBA" id="ARBA00020550"/>
    </source>
</evidence>
<feature type="transmembrane region" description="Helical" evidence="8">
    <location>
        <begin position="428"/>
        <end position="447"/>
    </location>
</feature>
<evidence type="ECO:0000256" key="1">
    <source>
        <dbReference type="ARBA" id="ARBA00003891"/>
    </source>
</evidence>
<dbReference type="OMA" id="FNEPPRR"/>
<evidence type="ECO:0000313" key="10">
    <source>
        <dbReference type="Proteomes" id="UP000008143"/>
    </source>
</evidence>
<dbReference type="RefSeq" id="XP_004913822.2">
    <property type="nucleotide sequence ID" value="XM_004913765.4"/>
</dbReference>
<dbReference type="RefSeq" id="XP_002933815.3">
    <property type="nucleotide sequence ID" value="XM_002933769.5"/>
</dbReference>
<dbReference type="GO" id="GO:0016020">
    <property type="term" value="C:membrane"/>
    <property type="evidence" value="ECO:0007669"/>
    <property type="project" value="UniProtKB-SubCell"/>
</dbReference>
<dbReference type="PANTHER" id="PTHR33966">
    <property type="entry name" value="PROTEIN ODR-4 HOMOLOG"/>
    <property type="match status" value="1"/>
</dbReference>
<dbReference type="AlphaFoldDB" id="F6RIS9"/>
<accession>F6RIS9</accession>
<dbReference type="Xenbase" id="XB-GENE-964878">
    <property type="gene designation" value="odr4"/>
</dbReference>
<comment type="similarity">
    <text evidence="3">Belongs to the ODR-4 family.</text>
</comment>
<dbReference type="GeneTree" id="ENSGT00390000012568"/>
<keyword evidence="5 8" id="KW-0812">Transmembrane</keyword>
<gene>
    <name evidence="9 11 12 13" type="primary">odr4</name>
</gene>
<dbReference type="Proteomes" id="UP000008143">
    <property type="component" value="Chromosome 4"/>
</dbReference>
<dbReference type="GeneID" id="779449"/>
<dbReference type="KEGG" id="xtr:779449"/>
<evidence type="ECO:0000256" key="7">
    <source>
        <dbReference type="ARBA" id="ARBA00023136"/>
    </source>
</evidence>
<dbReference type="PANTHER" id="PTHR33966:SF1">
    <property type="entry name" value="PROTEIN ODR-4 HOMOLOG"/>
    <property type="match status" value="1"/>
</dbReference>
<evidence type="ECO:0000313" key="11">
    <source>
        <dbReference type="RefSeq" id="XP_002933815.3"/>
    </source>
</evidence>
<keyword evidence="7 8" id="KW-0472">Membrane</keyword>
<evidence type="ECO:0000256" key="3">
    <source>
        <dbReference type="ARBA" id="ARBA00010131"/>
    </source>
</evidence>
<keyword evidence="6 8" id="KW-1133">Transmembrane helix</keyword>
<keyword evidence="10" id="KW-1185">Reference proteome</keyword>
<dbReference type="GO" id="GO:0008104">
    <property type="term" value="P:intracellular protein localization"/>
    <property type="evidence" value="ECO:0000318"/>
    <property type="project" value="GO_Central"/>
</dbReference>
<evidence type="ECO:0000313" key="9">
    <source>
        <dbReference type="Ensembl" id="ENSXETP00000037840"/>
    </source>
</evidence>
<comment type="subcellular location">
    <subcellularLocation>
        <location evidence="2">Membrane</location>
    </subcellularLocation>
</comment>
<evidence type="ECO:0000313" key="12">
    <source>
        <dbReference type="RefSeq" id="XP_004913822.2"/>
    </source>
</evidence>
<dbReference type="ExpressionAtlas" id="F6RIS9">
    <property type="expression patterns" value="differential"/>
</dbReference>
<evidence type="ECO:0000313" key="13">
    <source>
        <dbReference type="Xenbase" id="XB-GENE-964878"/>
    </source>
</evidence>
<evidence type="ECO:0000256" key="8">
    <source>
        <dbReference type="SAM" id="Phobius"/>
    </source>
</evidence>
<dbReference type="Bgee" id="ENSXETG00000017388">
    <property type="expression patterns" value="Expressed in testis and 13 other cell types or tissues"/>
</dbReference>
<dbReference type="HOGENOM" id="CLU_043811_0_0_1"/>
<reference evidence="11 12" key="3">
    <citation type="submission" date="2025-04" db="UniProtKB">
        <authorList>
            <consortium name="RefSeq"/>
        </authorList>
    </citation>
    <scope>IDENTIFICATION</scope>
    <source>
        <strain evidence="11 12">Nigerian</strain>
        <tissue evidence="11 12">Liver and blood</tissue>
    </source>
</reference>
<dbReference type="CTD" id="54953"/>
<reference evidence="9" key="2">
    <citation type="submission" date="2011-06" db="UniProtKB">
        <authorList>
            <consortium name="Ensembl"/>
        </authorList>
    </citation>
    <scope>IDENTIFICATION</scope>
</reference>
<reference evidence="9" key="1">
    <citation type="journal article" date="2010" name="Science">
        <title>The genome of the Western clawed frog Xenopus tropicalis.</title>
        <authorList>
            <person name="Hellsten U."/>
            <person name="Harland R.M."/>
            <person name="Gilchrist M.J."/>
            <person name="Hendrix D."/>
            <person name="Jurka J."/>
            <person name="Kapitonov V."/>
            <person name="Ovcharenko I."/>
            <person name="Putnam N.H."/>
            <person name="Shu S."/>
            <person name="Taher L."/>
            <person name="Blitz I.L."/>
            <person name="Blumberg B."/>
            <person name="Dichmann D.S."/>
            <person name="Dubchak I."/>
            <person name="Amaya E."/>
            <person name="Detter J.C."/>
            <person name="Fletcher R."/>
            <person name="Gerhard D.S."/>
            <person name="Goodstein D."/>
            <person name="Graves T."/>
            <person name="Grigoriev I.V."/>
            <person name="Grimwood J."/>
            <person name="Kawashima T."/>
            <person name="Lindquist E."/>
            <person name="Lucas S.M."/>
            <person name="Mead P.E."/>
            <person name="Mitros T."/>
            <person name="Ogino H."/>
            <person name="Ohta Y."/>
            <person name="Poliakov A.V."/>
            <person name="Pollet N."/>
            <person name="Robert J."/>
            <person name="Salamov A."/>
            <person name="Sater A.K."/>
            <person name="Schmutz J."/>
            <person name="Terry A."/>
            <person name="Vize P.D."/>
            <person name="Warren W.C."/>
            <person name="Wells D."/>
            <person name="Wills A."/>
            <person name="Wilson R.K."/>
            <person name="Zimmerman L.B."/>
            <person name="Zorn A.M."/>
            <person name="Grainger R."/>
            <person name="Grammer T."/>
            <person name="Khokha M.K."/>
            <person name="Richardson P.M."/>
            <person name="Rokhsar D.S."/>
        </authorList>
    </citation>
    <scope>NUCLEOTIDE SEQUENCE [LARGE SCALE GENOMIC DNA]</scope>
    <source>
        <strain evidence="9">Nigerian</strain>
    </source>
</reference>
<dbReference type="Ensembl" id="ENSXETT00000037840">
    <property type="protein sequence ID" value="ENSXETP00000037840"/>
    <property type="gene ID" value="ENSXETG00000017388"/>
</dbReference>
<protein>
    <recommendedName>
        <fullName evidence="4">Protein odr-4 homolog</fullName>
    </recommendedName>
</protein>
<evidence type="ECO:0000256" key="6">
    <source>
        <dbReference type="ARBA" id="ARBA00022989"/>
    </source>
</evidence>
<comment type="function">
    <text evidence="1">May play a role in the trafficking of a subset of G-protein coupled receptors.</text>
</comment>